<evidence type="ECO:0008006" key="4">
    <source>
        <dbReference type="Google" id="ProtNLM"/>
    </source>
</evidence>
<dbReference type="InterPro" id="IPR005297">
    <property type="entry name" value="Lipoprotein_repeat"/>
</dbReference>
<proteinExistence type="predicted"/>
<dbReference type="InterPro" id="IPR014558">
    <property type="entry name" value="UCP029720"/>
</dbReference>
<dbReference type="PANTHER" id="PTHR39335">
    <property type="entry name" value="BLL4220 PROTEIN"/>
    <property type="match status" value="1"/>
</dbReference>
<dbReference type="Pfam" id="PF03640">
    <property type="entry name" value="Lipoprotein_15"/>
    <property type="match status" value="2"/>
</dbReference>
<dbReference type="RefSeq" id="WP_151133578.1">
    <property type="nucleotide sequence ID" value="NZ_CP043311.1"/>
</dbReference>
<keyword evidence="1" id="KW-0732">Signal</keyword>
<evidence type="ECO:0000313" key="2">
    <source>
        <dbReference type="EMBL" id="QEY62923.1"/>
    </source>
</evidence>
<feature type="chain" id="PRO_5023861907" description="ATP-binding protein" evidence="1">
    <location>
        <begin position="24"/>
        <end position="127"/>
    </location>
</feature>
<dbReference type="KEGG" id="plal:FXN65_12870"/>
<organism evidence="2 3">
    <name type="scientific">Metapseudomonas lalkuanensis</name>
    <dbReference type="NCBI Taxonomy" id="2604832"/>
    <lineage>
        <taxon>Bacteria</taxon>
        <taxon>Pseudomonadati</taxon>
        <taxon>Pseudomonadota</taxon>
        <taxon>Gammaproteobacteria</taxon>
        <taxon>Pseudomonadales</taxon>
        <taxon>Pseudomonadaceae</taxon>
        <taxon>Metapseudomonas</taxon>
    </lineage>
</organism>
<sequence>MLKRMLVPAVALSLCGLSHVVLADAPTKAVATALGPTLADERGMTLYTFDKDADGTSACNDQCARNWPPFMAPANAKEGNGYSVVVRQDGSRQWAYLGKPLYTWVKDTRPGDTTGDGVNQVWHVAKP</sequence>
<dbReference type="EMBL" id="CP043311">
    <property type="protein sequence ID" value="QEY62923.1"/>
    <property type="molecule type" value="Genomic_DNA"/>
</dbReference>
<gene>
    <name evidence="2" type="ORF">FXN65_12870</name>
</gene>
<feature type="signal peptide" evidence="1">
    <location>
        <begin position="1"/>
        <end position="23"/>
    </location>
</feature>
<dbReference type="GO" id="GO:0043448">
    <property type="term" value="P:alkane catabolic process"/>
    <property type="evidence" value="ECO:0007669"/>
    <property type="project" value="TreeGrafter"/>
</dbReference>
<accession>A0A5J6QKJ4</accession>
<name>A0A5J6QKJ4_9GAMM</name>
<dbReference type="AlphaFoldDB" id="A0A5J6QKJ4"/>
<keyword evidence="3" id="KW-1185">Reference proteome</keyword>
<reference evidence="2 3" key="1">
    <citation type="submission" date="2019-08" db="EMBL/GenBank/DDBJ databases">
        <title>Whole-genome Sequencing of e-waste polymer degrading bacterium Pseudomonas sp. strain PE08.</title>
        <authorList>
            <person name="Kirdat K."/>
            <person name="Debbarma P."/>
            <person name="Narawade N."/>
            <person name="Suyal D."/>
            <person name="Thorat V."/>
            <person name="Shouche Y."/>
            <person name="Goel R."/>
            <person name="Yadav A."/>
        </authorList>
    </citation>
    <scope>NUCLEOTIDE SEQUENCE [LARGE SCALE GENOMIC DNA]</scope>
    <source>
        <strain evidence="2 3">PE08</strain>
    </source>
</reference>
<protein>
    <recommendedName>
        <fullName evidence="4">ATP-binding protein</fullName>
    </recommendedName>
</protein>
<dbReference type="Proteomes" id="UP000327179">
    <property type="component" value="Chromosome"/>
</dbReference>
<evidence type="ECO:0000256" key="1">
    <source>
        <dbReference type="SAM" id="SignalP"/>
    </source>
</evidence>
<evidence type="ECO:0000313" key="3">
    <source>
        <dbReference type="Proteomes" id="UP000327179"/>
    </source>
</evidence>
<dbReference type="PANTHER" id="PTHR39335:SF1">
    <property type="entry name" value="BLL4220 PROTEIN"/>
    <property type="match status" value="1"/>
</dbReference>
<dbReference type="PIRSF" id="PIRSF029720">
    <property type="entry name" value="UCP029720"/>
    <property type="match status" value="1"/>
</dbReference>